<dbReference type="Proteomes" id="UP000825886">
    <property type="component" value="Chromosome"/>
</dbReference>
<dbReference type="PANTHER" id="PTHR43765">
    <property type="entry name" value="2-DEHYDROPANTOATE 2-REDUCTASE-RELATED"/>
    <property type="match status" value="1"/>
</dbReference>
<protein>
    <recommendedName>
        <fullName evidence="4 10">2-dehydropantoate 2-reductase</fullName>
        <ecNumber evidence="3 10">1.1.1.169</ecNumber>
    </recommendedName>
    <alternativeName>
        <fullName evidence="8 10">Ketopantoate reductase</fullName>
    </alternativeName>
</protein>
<evidence type="ECO:0000256" key="3">
    <source>
        <dbReference type="ARBA" id="ARBA00013014"/>
    </source>
</evidence>
<comment type="catalytic activity">
    <reaction evidence="9 10">
        <text>(R)-pantoate + NADP(+) = 2-dehydropantoate + NADPH + H(+)</text>
        <dbReference type="Rhea" id="RHEA:16233"/>
        <dbReference type="ChEBI" id="CHEBI:11561"/>
        <dbReference type="ChEBI" id="CHEBI:15378"/>
        <dbReference type="ChEBI" id="CHEBI:15980"/>
        <dbReference type="ChEBI" id="CHEBI:57783"/>
        <dbReference type="ChEBI" id="CHEBI:58349"/>
        <dbReference type="EC" id="1.1.1.169"/>
    </reaction>
</comment>
<dbReference type="EC" id="1.1.1.169" evidence="3 10"/>
<dbReference type="EMBL" id="CP081864">
    <property type="protein sequence ID" value="QZN95168.1"/>
    <property type="molecule type" value="Genomic_DNA"/>
</dbReference>
<dbReference type="SUPFAM" id="SSF51735">
    <property type="entry name" value="NAD(P)-binding Rossmann-fold domains"/>
    <property type="match status" value="1"/>
</dbReference>
<dbReference type="InterPro" id="IPR003710">
    <property type="entry name" value="ApbA"/>
</dbReference>
<evidence type="ECO:0000256" key="9">
    <source>
        <dbReference type="ARBA" id="ARBA00048793"/>
    </source>
</evidence>
<keyword evidence="7 10" id="KW-0560">Oxidoreductase</keyword>
<evidence type="ECO:0000259" key="11">
    <source>
        <dbReference type="Pfam" id="PF02558"/>
    </source>
</evidence>
<reference evidence="13 14" key="1">
    <citation type="submission" date="2021-08" db="EMBL/GenBank/DDBJ databases">
        <title>Culture and genomic analysis of Symbiopectobacterium purcellii sp. nov. gen. nov., isolated from the leafhopper Empoasca decipiens.</title>
        <authorList>
            <person name="Nadal-Jimenez P."/>
            <person name="Siozios S."/>
            <person name="Halliday N."/>
            <person name="Camara M."/>
            <person name="Hurst G.D.D."/>
        </authorList>
    </citation>
    <scope>NUCLEOTIDE SEQUENCE [LARGE SCALE GENOMIC DNA]</scope>
    <source>
        <strain evidence="13 14">SyEd1</strain>
    </source>
</reference>
<dbReference type="Pfam" id="PF08546">
    <property type="entry name" value="ApbA_C"/>
    <property type="match status" value="1"/>
</dbReference>
<dbReference type="NCBIfam" id="TIGR00745">
    <property type="entry name" value="apbA_panE"/>
    <property type="match status" value="1"/>
</dbReference>
<evidence type="ECO:0000256" key="4">
    <source>
        <dbReference type="ARBA" id="ARBA00019465"/>
    </source>
</evidence>
<evidence type="ECO:0000313" key="13">
    <source>
        <dbReference type="EMBL" id="QZN95168.1"/>
    </source>
</evidence>
<gene>
    <name evidence="13" type="primary">panE</name>
    <name evidence="13" type="ORF">K6K13_18395</name>
</gene>
<feature type="domain" description="Ketopantoate reductase N-terminal" evidence="11">
    <location>
        <begin position="3"/>
        <end position="142"/>
    </location>
</feature>
<dbReference type="InterPro" id="IPR013332">
    <property type="entry name" value="KPR_N"/>
</dbReference>
<organism evidence="13 14">
    <name type="scientific">Symbiopectobacterium purcellii</name>
    <dbReference type="NCBI Taxonomy" id="2871826"/>
    <lineage>
        <taxon>Bacteria</taxon>
        <taxon>Pseudomonadati</taxon>
        <taxon>Pseudomonadota</taxon>
        <taxon>Gammaproteobacteria</taxon>
        <taxon>Enterobacterales</taxon>
        <taxon>Enterobacteriaceae</taxon>
    </lineage>
</organism>
<keyword evidence="6 10" id="KW-0521">NADP</keyword>
<dbReference type="InterPro" id="IPR050838">
    <property type="entry name" value="Ketopantoate_reductase"/>
</dbReference>
<evidence type="ECO:0000313" key="14">
    <source>
        <dbReference type="Proteomes" id="UP000825886"/>
    </source>
</evidence>
<dbReference type="InterPro" id="IPR013752">
    <property type="entry name" value="KPA_reductase"/>
</dbReference>
<proteinExistence type="inferred from homology"/>
<evidence type="ECO:0000256" key="2">
    <source>
        <dbReference type="ARBA" id="ARBA00007870"/>
    </source>
</evidence>
<dbReference type="PANTHER" id="PTHR43765:SF2">
    <property type="entry name" value="2-DEHYDROPANTOATE 2-REDUCTASE"/>
    <property type="match status" value="1"/>
</dbReference>
<dbReference type="Pfam" id="PF02558">
    <property type="entry name" value="ApbA"/>
    <property type="match status" value="1"/>
</dbReference>
<comment type="function">
    <text evidence="10">Catalyzes the NADPH-dependent reduction of ketopantoate into pantoic acid.</text>
</comment>
<accession>A0ABX9AJ77</accession>
<sequence>MKITVLGCGALGQLWLAALHQQGHDVQGWMRFPAPYCAVNVQMLDGKLCNLMLPTNDPEHLMQSELLLVTLKAWQVSDAVSALLPTIAPNCTILLLHNGMGTREELPVLTQPLLQGVTTHAARRDATLVVHVAGGTTHIGAITSGNSRGAVPHSDTHSALAALLHQALPDVAWYNNIAVTCWRKLAANCVINPLTVLYNCKNGALSAYPEQIDLLCQEIVRVMEREGHPDSLEQVKVYVDQLIQNTAENTSSMLQDIRAQRHTEIDYITGYLLQRARAHGLTLPENSRLFEMIKLKESEYDRIGTPLSGSW</sequence>
<evidence type="ECO:0000256" key="6">
    <source>
        <dbReference type="ARBA" id="ARBA00022857"/>
    </source>
</evidence>
<dbReference type="InterPro" id="IPR008927">
    <property type="entry name" value="6-PGluconate_DH-like_C_sf"/>
</dbReference>
<comment type="similarity">
    <text evidence="2 10">Belongs to the ketopantoate reductase family.</text>
</comment>
<dbReference type="RefSeq" id="WP_222158275.1">
    <property type="nucleotide sequence ID" value="NZ_CP081864.1"/>
</dbReference>
<dbReference type="Gene3D" id="1.10.1040.10">
    <property type="entry name" value="N-(1-d-carboxylethyl)-l-norvaline Dehydrogenase, domain 2"/>
    <property type="match status" value="1"/>
</dbReference>
<evidence type="ECO:0000256" key="7">
    <source>
        <dbReference type="ARBA" id="ARBA00023002"/>
    </source>
</evidence>
<dbReference type="GO" id="GO:0008677">
    <property type="term" value="F:2-dehydropantoate 2-reductase activity"/>
    <property type="evidence" value="ECO:0007669"/>
    <property type="project" value="UniProtKB-EC"/>
</dbReference>
<dbReference type="Gene3D" id="3.40.50.720">
    <property type="entry name" value="NAD(P)-binding Rossmann-like Domain"/>
    <property type="match status" value="1"/>
</dbReference>
<evidence type="ECO:0000256" key="5">
    <source>
        <dbReference type="ARBA" id="ARBA00022655"/>
    </source>
</evidence>
<dbReference type="InterPro" id="IPR013328">
    <property type="entry name" value="6PGD_dom2"/>
</dbReference>
<comment type="pathway">
    <text evidence="1 10">Cofactor biosynthesis; (R)-pantothenate biosynthesis; (R)-pantoate from 3-methyl-2-oxobutanoate: step 2/2.</text>
</comment>
<evidence type="ECO:0000256" key="8">
    <source>
        <dbReference type="ARBA" id="ARBA00032024"/>
    </source>
</evidence>
<feature type="domain" description="Ketopantoate reductase C-terminal" evidence="12">
    <location>
        <begin position="177"/>
        <end position="297"/>
    </location>
</feature>
<evidence type="ECO:0000256" key="10">
    <source>
        <dbReference type="RuleBase" id="RU362068"/>
    </source>
</evidence>
<keyword evidence="14" id="KW-1185">Reference proteome</keyword>
<dbReference type="InterPro" id="IPR036291">
    <property type="entry name" value="NAD(P)-bd_dom_sf"/>
</dbReference>
<dbReference type="SUPFAM" id="SSF48179">
    <property type="entry name" value="6-phosphogluconate dehydrogenase C-terminal domain-like"/>
    <property type="match status" value="1"/>
</dbReference>
<keyword evidence="5 10" id="KW-0566">Pantothenate biosynthesis</keyword>
<dbReference type="NCBIfam" id="NF005087">
    <property type="entry name" value="PRK06522.1-1"/>
    <property type="match status" value="1"/>
</dbReference>
<evidence type="ECO:0000256" key="1">
    <source>
        <dbReference type="ARBA" id="ARBA00004994"/>
    </source>
</evidence>
<evidence type="ECO:0000259" key="12">
    <source>
        <dbReference type="Pfam" id="PF08546"/>
    </source>
</evidence>
<name>A0ABX9AJ77_9ENTR</name>